<dbReference type="Gene3D" id="3.40.50.300">
    <property type="entry name" value="P-loop containing nucleotide triphosphate hydrolases"/>
    <property type="match status" value="1"/>
</dbReference>
<dbReference type="GO" id="GO:0004197">
    <property type="term" value="F:cysteine-type endopeptidase activity"/>
    <property type="evidence" value="ECO:0007669"/>
    <property type="project" value="InterPro"/>
</dbReference>
<accession>A0A816EAY6</accession>
<dbReference type="OrthoDB" id="412369at2759"/>
<dbReference type="PANTHER" id="PTHR22576:SF37">
    <property type="entry name" value="MUCOSA-ASSOCIATED LYMPHOID TISSUE LYMPHOMA TRANSLOCATION PROTEIN 1"/>
    <property type="match status" value="1"/>
</dbReference>
<name>A0A816EAY6_9BILA</name>
<sequence>MATPVSATPTKAKRKLALVIGIGKYQHIGSLSNPENDADDMTSELKSIGFIVTKALHLTCDKMDSVLDEFKKSIQQSDMVLFYFAGHGVQWKEQNYLLPADIPNVSGIDLNEKAINAQRFLDDLSDRKPFVTIFLLDCCRTSYHTTFQVDVQNAKTDESKLAGFKEMQGAGALIAFACAPGIPAIDTPTGQVQRNGLFTKYLLRHIKTPNEDIRMILSVMREIFEGVWSPLKEASKTAQLMTNSIVNVKNDRIIDAFALLRISIDKYEKILLHRIDEINTSRKKLLEDYEDDVMCEEQKLVKSEKDFDNNLLNNNYDIILKGKKSWIDIIKKIAQDIGKLKPPTTVEYNIEGIDQLSTAMDRILNSVRIVQRKVQQTVNELLELQNELLQHLRKETVDKTTEVKSTLLMDILKIQSLRKQVIAGKMQIALVGEHSCGKTSLIHYLLKSDPFLPSDIGSVSARITCLTYADSADACLRIYSSLEERHQKFPEQISLSEYFSESEPDWDGVKDRIAVHVKRPKNLETYSKEFSLWAKSFVEIRIPSNFLKLGIDLYDTPGLIYSDPPVLQQNLHALVKTVIPTVVFMYENSCFTCDTSDCFLALKTILGKQLDDTSIFFLNAKVDIGTIVNTGTSINDKEFEKITLVNARQRRKDLLLKVPGMAQQMFHNSEFDIISVESQWDPCGIKMNQLAIDHLIQFVAISHLKNCKTSR</sequence>
<evidence type="ECO:0000313" key="3">
    <source>
        <dbReference type="EMBL" id="CAF1647469.1"/>
    </source>
</evidence>
<dbReference type="InterPro" id="IPR011600">
    <property type="entry name" value="Pept_C14_caspase"/>
</dbReference>
<organism evidence="3 4">
    <name type="scientific">Rotaria magnacalcarata</name>
    <dbReference type="NCBI Taxonomy" id="392030"/>
    <lineage>
        <taxon>Eukaryota</taxon>
        <taxon>Metazoa</taxon>
        <taxon>Spiralia</taxon>
        <taxon>Gnathifera</taxon>
        <taxon>Rotifera</taxon>
        <taxon>Eurotatoria</taxon>
        <taxon>Bdelloidea</taxon>
        <taxon>Philodinida</taxon>
        <taxon>Philodinidae</taxon>
        <taxon>Rotaria</taxon>
    </lineage>
</organism>
<evidence type="ECO:0000259" key="2">
    <source>
        <dbReference type="PROSITE" id="PS50208"/>
    </source>
</evidence>
<dbReference type="InterPro" id="IPR027417">
    <property type="entry name" value="P-loop_NTPase"/>
</dbReference>
<dbReference type="Gene3D" id="3.40.50.1460">
    <property type="match status" value="1"/>
</dbReference>
<evidence type="ECO:0000313" key="4">
    <source>
        <dbReference type="Proteomes" id="UP000663834"/>
    </source>
</evidence>
<dbReference type="Proteomes" id="UP000663834">
    <property type="component" value="Unassembled WGS sequence"/>
</dbReference>
<dbReference type="InterPro" id="IPR001309">
    <property type="entry name" value="Pept_C14_p20"/>
</dbReference>
<dbReference type="PANTHER" id="PTHR22576">
    <property type="entry name" value="MUCOSA ASSOCIATED LYMPHOID TISSUE LYMPHOMA TRANSLOCATION PROTEIN 1/PARACASPASE"/>
    <property type="match status" value="1"/>
</dbReference>
<dbReference type="Pfam" id="PF00350">
    <property type="entry name" value="Dynamin_N"/>
    <property type="match status" value="1"/>
</dbReference>
<dbReference type="InterPro" id="IPR045063">
    <property type="entry name" value="Dynamin_N"/>
</dbReference>
<dbReference type="GO" id="GO:0006508">
    <property type="term" value="P:proteolysis"/>
    <property type="evidence" value="ECO:0007669"/>
    <property type="project" value="InterPro"/>
</dbReference>
<evidence type="ECO:0000256" key="1">
    <source>
        <dbReference type="SAM" id="Coils"/>
    </source>
</evidence>
<dbReference type="EMBL" id="CAJNOW010016089">
    <property type="protein sequence ID" value="CAF1647469.1"/>
    <property type="molecule type" value="Genomic_DNA"/>
</dbReference>
<feature type="domain" description="Caspase family p20" evidence="2">
    <location>
        <begin position="13"/>
        <end position="140"/>
    </location>
</feature>
<dbReference type="SUPFAM" id="SSF52129">
    <property type="entry name" value="Caspase-like"/>
    <property type="match status" value="1"/>
</dbReference>
<keyword evidence="1" id="KW-0175">Coiled coil</keyword>
<proteinExistence type="predicted"/>
<dbReference type="SUPFAM" id="SSF52540">
    <property type="entry name" value="P-loop containing nucleoside triphosphate hydrolases"/>
    <property type="match status" value="1"/>
</dbReference>
<protein>
    <recommendedName>
        <fullName evidence="2">Caspase family p20 domain-containing protein</fullName>
    </recommendedName>
</protein>
<feature type="coiled-coil region" evidence="1">
    <location>
        <begin position="367"/>
        <end position="394"/>
    </location>
</feature>
<dbReference type="PROSITE" id="PS50208">
    <property type="entry name" value="CASPASE_P20"/>
    <property type="match status" value="1"/>
</dbReference>
<dbReference type="InterPro" id="IPR029030">
    <property type="entry name" value="Caspase-like_dom_sf"/>
</dbReference>
<comment type="caution">
    <text evidence="3">The sequence shown here is derived from an EMBL/GenBank/DDBJ whole genome shotgun (WGS) entry which is preliminary data.</text>
</comment>
<dbReference type="AlphaFoldDB" id="A0A816EAY6"/>
<dbReference type="InterPro" id="IPR052039">
    <property type="entry name" value="Caspase-related_regulators"/>
</dbReference>
<gene>
    <name evidence="3" type="ORF">KQP761_LOCUS29283</name>
</gene>
<reference evidence="3" key="1">
    <citation type="submission" date="2021-02" db="EMBL/GenBank/DDBJ databases">
        <authorList>
            <person name="Nowell W R."/>
        </authorList>
    </citation>
    <scope>NUCLEOTIDE SEQUENCE</scope>
</reference>
<dbReference type="Pfam" id="PF00656">
    <property type="entry name" value="Peptidase_C14"/>
    <property type="match status" value="1"/>
</dbReference>